<evidence type="ECO:0000313" key="10">
    <source>
        <dbReference type="EMBL" id="MBL0406250.1"/>
    </source>
</evidence>
<evidence type="ECO:0000256" key="8">
    <source>
        <dbReference type="HAMAP-Rule" id="MF_00265"/>
    </source>
</evidence>
<comment type="similarity">
    <text evidence="7 8">Belongs to the PINc/VapC protein family.</text>
</comment>
<dbReference type="GO" id="GO:0004540">
    <property type="term" value="F:RNA nuclease activity"/>
    <property type="evidence" value="ECO:0007669"/>
    <property type="project" value="InterPro"/>
</dbReference>
<organism evidence="10 11">
    <name type="scientific">Microvirga aerilata</name>
    <dbReference type="NCBI Taxonomy" id="670292"/>
    <lineage>
        <taxon>Bacteria</taxon>
        <taxon>Pseudomonadati</taxon>
        <taxon>Pseudomonadota</taxon>
        <taxon>Alphaproteobacteria</taxon>
        <taxon>Hyphomicrobiales</taxon>
        <taxon>Methylobacteriaceae</taxon>
        <taxon>Microvirga</taxon>
    </lineage>
</organism>
<evidence type="ECO:0000313" key="11">
    <source>
        <dbReference type="Proteomes" id="UP000605848"/>
    </source>
</evidence>
<dbReference type="HAMAP" id="MF_00265">
    <property type="entry name" value="VapC_Nob1"/>
    <property type="match status" value="1"/>
</dbReference>
<keyword evidence="5 8" id="KW-0378">Hydrolase</keyword>
<keyword evidence="6 8" id="KW-0460">Magnesium</keyword>
<dbReference type="PANTHER" id="PTHR33653:SF1">
    <property type="entry name" value="RIBONUCLEASE VAPC2"/>
    <property type="match status" value="1"/>
</dbReference>
<evidence type="ECO:0000256" key="3">
    <source>
        <dbReference type="ARBA" id="ARBA00022722"/>
    </source>
</evidence>
<evidence type="ECO:0000256" key="6">
    <source>
        <dbReference type="ARBA" id="ARBA00022842"/>
    </source>
</evidence>
<keyword evidence="4 8" id="KW-0479">Metal-binding</keyword>
<evidence type="ECO:0000259" key="9">
    <source>
        <dbReference type="Pfam" id="PF01850"/>
    </source>
</evidence>
<dbReference type="InterPro" id="IPR029060">
    <property type="entry name" value="PIN-like_dom_sf"/>
</dbReference>
<dbReference type="EMBL" id="JAEQMY010000037">
    <property type="protein sequence ID" value="MBL0406250.1"/>
    <property type="molecule type" value="Genomic_DNA"/>
</dbReference>
<comment type="caution">
    <text evidence="10">The sequence shown here is derived from an EMBL/GenBank/DDBJ whole genome shotgun (WGS) entry which is preliminary data.</text>
</comment>
<feature type="binding site" evidence="8">
    <location>
        <position position="109"/>
    </location>
    <ligand>
        <name>Mg(2+)</name>
        <dbReference type="ChEBI" id="CHEBI:18420"/>
    </ligand>
</feature>
<keyword evidence="11" id="KW-1185">Reference proteome</keyword>
<evidence type="ECO:0000256" key="5">
    <source>
        <dbReference type="ARBA" id="ARBA00022801"/>
    </source>
</evidence>
<dbReference type="Pfam" id="PF01850">
    <property type="entry name" value="PIN"/>
    <property type="match status" value="1"/>
</dbReference>
<dbReference type="InterPro" id="IPR050556">
    <property type="entry name" value="Type_II_TA_system_RNase"/>
</dbReference>
<keyword evidence="3 8" id="KW-0540">Nuclease</keyword>
<accession>A0A936ZHX8</accession>
<dbReference type="GO" id="GO:0016787">
    <property type="term" value="F:hydrolase activity"/>
    <property type="evidence" value="ECO:0007669"/>
    <property type="project" value="UniProtKB-KW"/>
</dbReference>
<evidence type="ECO:0000256" key="4">
    <source>
        <dbReference type="ARBA" id="ARBA00022723"/>
    </source>
</evidence>
<comment type="cofactor">
    <cofactor evidence="1 8">
        <name>Mg(2+)</name>
        <dbReference type="ChEBI" id="CHEBI:18420"/>
    </cofactor>
</comment>
<feature type="domain" description="PIN" evidence="9">
    <location>
        <begin position="3"/>
        <end position="127"/>
    </location>
</feature>
<dbReference type="Gene3D" id="3.40.50.1010">
    <property type="entry name" value="5'-nuclease"/>
    <property type="match status" value="1"/>
</dbReference>
<name>A0A936ZHX8_9HYPH</name>
<keyword evidence="8" id="KW-0800">Toxin</keyword>
<dbReference type="InterPro" id="IPR002716">
    <property type="entry name" value="PIN_dom"/>
</dbReference>
<dbReference type="Proteomes" id="UP000605848">
    <property type="component" value="Unassembled WGS sequence"/>
</dbReference>
<dbReference type="PANTHER" id="PTHR33653">
    <property type="entry name" value="RIBONUCLEASE VAPC2"/>
    <property type="match status" value="1"/>
</dbReference>
<dbReference type="SUPFAM" id="SSF88723">
    <property type="entry name" value="PIN domain-like"/>
    <property type="match status" value="1"/>
</dbReference>
<dbReference type="GO" id="GO:0090729">
    <property type="term" value="F:toxin activity"/>
    <property type="evidence" value="ECO:0007669"/>
    <property type="project" value="UniProtKB-KW"/>
</dbReference>
<keyword evidence="2 8" id="KW-1277">Toxin-antitoxin system</keyword>
<dbReference type="RefSeq" id="WP_202063047.1">
    <property type="nucleotide sequence ID" value="NZ_JAEQMY010000037.1"/>
</dbReference>
<evidence type="ECO:0000256" key="7">
    <source>
        <dbReference type="ARBA" id="ARBA00038093"/>
    </source>
</evidence>
<dbReference type="EC" id="3.1.-.-" evidence="8"/>
<reference evidence="10" key="1">
    <citation type="submission" date="2021-01" db="EMBL/GenBank/DDBJ databases">
        <title>Microvirga sp.</title>
        <authorList>
            <person name="Kim M.K."/>
        </authorList>
    </citation>
    <scope>NUCLEOTIDE SEQUENCE</scope>
    <source>
        <strain evidence="10">5420S-16</strain>
    </source>
</reference>
<evidence type="ECO:0000256" key="1">
    <source>
        <dbReference type="ARBA" id="ARBA00001946"/>
    </source>
</evidence>
<comment type="function">
    <text evidence="8">Toxic component of a toxin-antitoxin (TA) system. An RNase.</text>
</comment>
<protein>
    <recommendedName>
        <fullName evidence="8">Ribonuclease VapC</fullName>
        <shortName evidence="8">RNase VapC</shortName>
        <ecNumber evidence="8">3.1.-.-</ecNumber>
    </recommendedName>
    <alternativeName>
        <fullName evidence="8">Toxin VapC</fullName>
    </alternativeName>
</protein>
<gene>
    <name evidence="8" type="primary">vapC</name>
    <name evidence="10" type="ORF">JKG68_20020</name>
</gene>
<evidence type="ECO:0000256" key="2">
    <source>
        <dbReference type="ARBA" id="ARBA00022649"/>
    </source>
</evidence>
<dbReference type="AlphaFoldDB" id="A0A936ZHX8"/>
<dbReference type="GO" id="GO:0000287">
    <property type="term" value="F:magnesium ion binding"/>
    <property type="evidence" value="ECO:0007669"/>
    <property type="project" value="UniProtKB-UniRule"/>
</dbReference>
<proteinExistence type="inferred from homology"/>
<dbReference type="InterPro" id="IPR022907">
    <property type="entry name" value="VapC_family"/>
</dbReference>
<feature type="binding site" evidence="8">
    <location>
        <position position="5"/>
    </location>
    <ligand>
        <name>Mg(2+)</name>
        <dbReference type="ChEBI" id="CHEBI:18420"/>
    </ligand>
</feature>
<sequence>MFLLDTNIISTFAPTKRQDEQTSVFREALERHTDALYLSVVTAAEIHDGITKLFREGASRKASDLSDWWTAVCHLYGDRILPFDLKAAHVAGMLLDRARAQGHAPGFADVAIAATAMSRDLIIITSNMKHFRPLTSLVREPMEFISPDRADQAVSAERDSE</sequence>